<dbReference type="EMBL" id="CM047945">
    <property type="protein sequence ID" value="KAI9897979.1"/>
    <property type="molecule type" value="Genomic_DNA"/>
</dbReference>
<gene>
    <name evidence="1" type="ORF">N3K66_006339</name>
</gene>
<sequence length="731" mass="79704">MKFSTSTLATTSLLLSQASASAIRLETRSSLNSHVANVHVAYDAFVRGPVDFTYGPCDAETSRDAHHVVARSSPSPESGGVQQQQHDRLVWVLPRDAESGGCISAWGQDPDAGGSSSSSSSLLGRSKPQKFHEELHLSKRSSVSKRGKRNISTSSSKSNNGSIEMTRENGFELWGPWFDGVEFLKGSKDGGNTHVDAAKAKRKEVAVVGAGMSGIMTYLVLTQAGLTNVSILEGSHRPGGRIRTEHLSTGPGIRSYQEMGPMRIPVTASIGGRTYNISDQQIVLQVADEINRINREAGRVGGDGDKEDLEVAFIPFLQRSNNSFVYFGGVKMADGLPPTQADVARNASLGAPVAELPASAVALKAKVDEALPGQEFLGQIAEDYYKAHAEFFTNRGPAGLPGDHWSEFAFLVDYLNGSLADANLLTAGVDTESYLTRMYHTMLYSNEDLVTIDGGMERLPAAFRPLIDPDTTYDAKVDRISFDAGTGRLTVGWRRNYTEPLETRDYDYAVMSAPFSVVQRMRLPEISPVLRNAITTMNFNTACKVALEYRTRFWEHLDRPIHGSCDTATDIPGLGSVCYPSYGINDTTSGGPASVLASYEVNRPLGVNWDGVPEDQHVRYVVDAMAELHGDVALEQWTGKYARKCWTQDEFAAGAGWAEPNVGNHELYIPEYFKTHSNIIFVGEHTAYTHAWISSALESGVRGAVQLLLELGLVDEAKEAVEKWMARFISV</sequence>
<organism evidence="1 2">
    <name type="scientific">Trichothecium roseum</name>
    <dbReference type="NCBI Taxonomy" id="47278"/>
    <lineage>
        <taxon>Eukaryota</taxon>
        <taxon>Fungi</taxon>
        <taxon>Dikarya</taxon>
        <taxon>Ascomycota</taxon>
        <taxon>Pezizomycotina</taxon>
        <taxon>Sordariomycetes</taxon>
        <taxon>Hypocreomycetidae</taxon>
        <taxon>Hypocreales</taxon>
        <taxon>Hypocreales incertae sedis</taxon>
        <taxon>Trichothecium</taxon>
    </lineage>
</organism>
<protein>
    <submittedName>
        <fullName evidence="1">Uncharacterized protein</fullName>
    </submittedName>
</protein>
<dbReference type="Proteomes" id="UP001163324">
    <property type="component" value="Chromosome 6"/>
</dbReference>
<evidence type="ECO:0000313" key="2">
    <source>
        <dbReference type="Proteomes" id="UP001163324"/>
    </source>
</evidence>
<evidence type="ECO:0000313" key="1">
    <source>
        <dbReference type="EMBL" id="KAI9897979.1"/>
    </source>
</evidence>
<accession>A0ACC0UV42</accession>
<name>A0ACC0UV42_9HYPO</name>
<comment type="caution">
    <text evidence="1">The sequence shown here is derived from an EMBL/GenBank/DDBJ whole genome shotgun (WGS) entry which is preliminary data.</text>
</comment>
<proteinExistence type="predicted"/>
<reference evidence="1" key="1">
    <citation type="submission" date="2022-10" db="EMBL/GenBank/DDBJ databases">
        <title>Complete Genome of Trichothecium roseum strain YXFP-22015, a Plant Pathogen Isolated from Citrus.</title>
        <authorList>
            <person name="Wang Y."/>
            <person name="Zhu L."/>
        </authorList>
    </citation>
    <scope>NUCLEOTIDE SEQUENCE</scope>
    <source>
        <strain evidence="1">YXFP-22015</strain>
    </source>
</reference>
<keyword evidence="2" id="KW-1185">Reference proteome</keyword>